<dbReference type="SUPFAM" id="SSF53756">
    <property type="entry name" value="UDP-Glycosyltransferase/glycogen phosphorylase"/>
    <property type="match status" value="1"/>
</dbReference>
<reference evidence="4" key="1">
    <citation type="journal article" date="2019" name="Nat. Commun.">
        <title>The genome of broomcorn millet.</title>
        <authorList>
            <person name="Zou C."/>
            <person name="Miki D."/>
            <person name="Li D."/>
            <person name="Tang Q."/>
            <person name="Xiao L."/>
            <person name="Rajput S."/>
            <person name="Deng P."/>
            <person name="Jia W."/>
            <person name="Huang R."/>
            <person name="Zhang M."/>
            <person name="Sun Y."/>
            <person name="Hu J."/>
            <person name="Fu X."/>
            <person name="Schnable P.S."/>
            <person name="Li F."/>
            <person name="Zhang H."/>
            <person name="Feng B."/>
            <person name="Zhu X."/>
            <person name="Liu R."/>
            <person name="Schnable J.C."/>
            <person name="Zhu J.-K."/>
            <person name="Zhang H."/>
        </authorList>
    </citation>
    <scope>NUCLEOTIDE SEQUENCE [LARGE SCALE GENOMIC DNA]</scope>
</reference>
<dbReference type="Pfam" id="PF26168">
    <property type="entry name" value="Glyco_transf_N"/>
    <property type="match status" value="1"/>
</dbReference>
<keyword evidence="4" id="KW-1185">Reference proteome</keyword>
<dbReference type="AlphaFoldDB" id="A0A3L6QE62"/>
<evidence type="ECO:0000259" key="2">
    <source>
        <dbReference type="Pfam" id="PF26168"/>
    </source>
</evidence>
<dbReference type="Proteomes" id="UP000275267">
    <property type="component" value="Unassembled WGS sequence"/>
</dbReference>
<name>A0A3L6QE62_PANMI</name>
<dbReference type="PANTHER" id="PTHR11926:SF1517">
    <property type="entry name" value="GLYCOSYLTRANSFERASE"/>
    <property type="match status" value="1"/>
</dbReference>
<dbReference type="EMBL" id="PQIB02000013">
    <property type="protein sequence ID" value="RLM75517.1"/>
    <property type="molecule type" value="Genomic_DNA"/>
</dbReference>
<proteinExistence type="inferred from homology"/>
<protein>
    <submittedName>
        <fullName evidence="3">UDP-glycosyltransferase 85A2-like isoform X1</fullName>
    </submittedName>
</protein>
<organism evidence="3 4">
    <name type="scientific">Panicum miliaceum</name>
    <name type="common">Proso millet</name>
    <name type="synonym">Broomcorn millet</name>
    <dbReference type="NCBI Taxonomy" id="4540"/>
    <lineage>
        <taxon>Eukaryota</taxon>
        <taxon>Viridiplantae</taxon>
        <taxon>Streptophyta</taxon>
        <taxon>Embryophyta</taxon>
        <taxon>Tracheophyta</taxon>
        <taxon>Spermatophyta</taxon>
        <taxon>Magnoliopsida</taxon>
        <taxon>Liliopsida</taxon>
        <taxon>Poales</taxon>
        <taxon>Poaceae</taxon>
        <taxon>PACMAD clade</taxon>
        <taxon>Panicoideae</taxon>
        <taxon>Panicodae</taxon>
        <taxon>Paniceae</taxon>
        <taxon>Panicinae</taxon>
        <taxon>Panicum</taxon>
        <taxon>Panicum sect. Panicum</taxon>
    </lineage>
</organism>
<evidence type="ECO:0000256" key="1">
    <source>
        <dbReference type="ARBA" id="ARBA00009995"/>
    </source>
</evidence>
<dbReference type="InterPro" id="IPR058980">
    <property type="entry name" value="Glyco_transf_N"/>
</dbReference>
<accession>A0A3L6QE62</accession>
<sequence>MRYKDMMKEYGFGLSGGILTSFKSEDFFIGTKAILLHHILILYRIADINVDPEWNQESGIQDHYIFLPSGSYWWWLRLVIMGSLAAEGVAAAVDTPPHVVCVPYPAQGHVTPMLKLAKLLHARGFHVTFVNTEFNHRRLLHSRGPNALDGVHRFRFAAIPDGLPLSDANATQDVPALCYSTMTNCLPHLLSLLTRLNADSSGSGAPPAVTCLVADGVMSFGYDAAREIGVPCAALWTASACGLAAYRHYHQLVERGLVPFKDEAQLADGAYLDVVVHGAHGM</sequence>
<evidence type="ECO:0000313" key="3">
    <source>
        <dbReference type="EMBL" id="RLM75517.1"/>
    </source>
</evidence>
<evidence type="ECO:0000313" key="4">
    <source>
        <dbReference type="Proteomes" id="UP000275267"/>
    </source>
</evidence>
<gene>
    <name evidence="3" type="ORF">C2845_PM15G04010</name>
</gene>
<comment type="similarity">
    <text evidence="1">Belongs to the UDP-glycosyltransferase family.</text>
</comment>
<dbReference type="PANTHER" id="PTHR11926">
    <property type="entry name" value="GLUCOSYL/GLUCURONOSYL TRANSFERASES"/>
    <property type="match status" value="1"/>
</dbReference>
<dbReference type="OrthoDB" id="5835829at2759"/>
<feature type="domain" description="Glycosyltransferase N-terminal" evidence="2">
    <location>
        <begin position="99"/>
        <end position="170"/>
    </location>
</feature>
<comment type="caution">
    <text evidence="3">The sequence shown here is derived from an EMBL/GenBank/DDBJ whole genome shotgun (WGS) entry which is preliminary data.</text>
</comment>
<dbReference type="GO" id="GO:0080044">
    <property type="term" value="F:quercetin 7-O-glucosyltransferase activity"/>
    <property type="evidence" value="ECO:0007669"/>
    <property type="project" value="TreeGrafter"/>
</dbReference>
<dbReference type="Gene3D" id="3.40.50.2000">
    <property type="entry name" value="Glycogen Phosphorylase B"/>
    <property type="match status" value="1"/>
</dbReference>
<dbReference type="GO" id="GO:0080043">
    <property type="term" value="F:quercetin 3-O-glucosyltransferase activity"/>
    <property type="evidence" value="ECO:0007669"/>
    <property type="project" value="TreeGrafter"/>
</dbReference>
<dbReference type="STRING" id="4540.A0A3L6QE62"/>